<sequence>MKSQNWLQPWVIRKMIYGAGLVIGAILVGVGLVSAETVESALSNVEGFITPLILMIISGIAAKKTSILSDQPADAAVQTAATVAANAAVNEVVAAAEAVQANVEQLGDQIASALAPKESASWTQLGAEREPELPVYDLETTN</sequence>
<feature type="transmembrane region" description="Helical" evidence="1">
    <location>
        <begin position="45"/>
        <end position="62"/>
    </location>
</feature>
<reference evidence="3" key="2">
    <citation type="submission" date="2015-05" db="EMBL/GenBank/DDBJ databases">
        <title>Complete genome sequence of Corynebacterium mustelae DSM 45274, isolated from various tissues of a male ferret with lethal sepsis.</title>
        <authorList>
            <person name="Ruckert C."/>
            <person name="Albersmeier A."/>
            <person name="Winkler A."/>
            <person name="Tauch A."/>
        </authorList>
    </citation>
    <scope>NUCLEOTIDE SEQUENCE [LARGE SCALE GENOMIC DNA]</scope>
    <source>
        <strain evidence="3">DSM 45274</strain>
    </source>
</reference>
<reference evidence="2 3" key="1">
    <citation type="journal article" date="2015" name="Genome Announc.">
        <title>Complete Genome Sequence of the Type Strain Corynebacterium mustelae DSM 45274, Isolated from Various Tissues of a Male Ferret with Lethal Sepsis.</title>
        <authorList>
            <person name="Ruckert C."/>
            <person name="Eimer J."/>
            <person name="Winkler A."/>
            <person name="Tauch A."/>
        </authorList>
    </citation>
    <scope>NUCLEOTIDE SEQUENCE [LARGE SCALE GENOMIC DNA]</scope>
    <source>
        <strain evidence="2 3">DSM 45274</strain>
    </source>
</reference>
<evidence type="ECO:0000256" key="1">
    <source>
        <dbReference type="SAM" id="Phobius"/>
    </source>
</evidence>
<accession>A0A0G3H0M7</accession>
<gene>
    <name evidence="2" type="ORF">CMUST_01290</name>
</gene>
<dbReference type="KEGG" id="cmv:CMUST_01290"/>
<keyword evidence="3" id="KW-1185">Reference proteome</keyword>
<protein>
    <recommendedName>
        <fullName evidence="4">Holin</fullName>
    </recommendedName>
</protein>
<keyword evidence="1" id="KW-1133">Transmembrane helix</keyword>
<evidence type="ECO:0000313" key="2">
    <source>
        <dbReference type="EMBL" id="AKK04607.1"/>
    </source>
</evidence>
<dbReference type="AlphaFoldDB" id="A0A0G3H0M7"/>
<dbReference type="PATRIC" id="fig|571915.4.peg.263"/>
<dbReference type="STRING" id="571915.CMUST_01290"/>
<keyword evidence="1" id="KW-0472">Membrane</keyword>
<organism evidence="2 3">
    <name type="scientific">Corynebacterium mustelae</name>
    <dbReference type="NCBI Taxonomy" id="571915"/>
    <lineage>
        <taxon>Bacteria</taxon>
        <taxon>Bacillati</taxon>
        <taxon>Actinomycetota</taxon>
        <taxon>Actinomycetes</taxon>
        <taxon>Mycobacteriales</taxon>
        <taxon>Corynebacteriaceae</taxon>
        <taxon>Corynebacterium</taxon>
    </lineage>
</organism>
<evidence type="ECO:0008006" key="4">
    <source>
        <dbReference type="Google" id="ProtNLM"/>
    </source>
</evidence>
<dbReference type="EMBL" id="CP011542">
    <property type="protein sequence ID" value="AKK04607.1"/>
    <property type="molecule type" value="Genomic_DNA"/>
</dbReference>
<keyword evidence="1" id="KW-0812">Transmembrane</keyword>
<evidence type="ECO:0000313" key="3">
    <source>
        <dbReference type="Proteomes" id="UP000035199"/>
    </source>
</evidence>
<dbReference type="Proteomes" id="UP000035199">
    <property type="component" value="Chromosome"/>
</dbReference>
<dbReference type="RefSeq" id="WP_047260993.1">
    <property type="nucleotide sequence ID" value="NZ_CP011542.1"/>
</dbReference>
<name>A0A0G3H0M7_9CORY</name>
<proteinExistence type="predicted"/>